<dbReference type="Proteomes" id="UP000297891">
    <property type="component" value="Unassembled WGS sequence"/>
</dbReference>
<accession>A0A2M9XXB8</accession>
<keyword evidence="2" id="KW-1185">Reference proteome</keyword>
<dbReference type="EMBL" id="RQFP01000001">
    <property type="protein sequence ID" value="TGK95636.1"/>
    <property type="molecule type" value="Genomic_DNA"/>
</dbReference>
<reference evidence="1" key="1">
    <citation type="journal article" date="2019" name="PLoS Negl. Trop. Dis.">
        <title>Revisiting the worldwide diversity of Leptospira species in the environment.</title>
        <authorList>
            <person name="Vincent A.T."/>
            <person name="Schiettekatte O."/>
            <person name="Bourhy P."/>
            <person name="Veyrier F.J."/>
            <person name="Picardeau M."/>
        </authorList>
    </citation>
    <scope>NUCLEOTIDE SEQUENCE [LARGE SCALE GENOMIC DNA]</scope>
    <source>
        <strain evidence="1">201800277</strain>
    </source>
</reference>
<evidence type="ECO:0000313" key="1">
    <source>
        <dbReference type="EMBL" id="TGK95636.1"/>
    </source>
</evidence>
<gene>
    <name evidence="1" type="ORF">EHQ30_03085</name>
</gene>
<dbReference type="AlphaFoldDB" id="A0A2M9XXB8"/>
<comment type="caution">
    <text evidence="1">The sequence shown here is derived from an EMBL/GenBank/DDBJ whole genome shotgun (WGS) entry which is preliminary data.</text>
</comment>
<name>A0A2M9XXB8_9LEPT</name>
<sequence length="207" mass="24342">MTLVLKKGFSLEKYFPLSRMNETGMVTEILEIFWKEKLRFAQYCFDELAPLEAKSYVAIGPTGRSADWTLQQMISYDRNFSFFLPLSLRISGFFFFNSFKDQEIERDLETIRDRYTPPAFPSHFWEIQITKAADLKIKAEDPFVKRQCESWKEVLVRLESKLSGISERDAYRKRYTSLTGIHTISGAINNSTEFCHYLWNLHMVNPT</sequence>
<evidence type="ECO:0000313" key="2">
    <source>
        <dbReference type="Proteomes" id="UP000297891"/>
    </source>
</evidence>
<protein>
    <submittedName>
        <fullName evidence="1">Uncharacterized protein</fullName>
    </submittedName>
</protein>
<organism evidence="1 2">
    <name type="scientific">Leptospira brenneri</name>
    <dbReference type="NCBI Taxonomy" id="2023182"/>
    <lineage>
        <taxon>Bacteria</taxon>
        <taxon>Pseudomonadati</taxon>
        <taxon>Spirochaetota</taxon>
        <taxon>Spirochaetia</taxon>
        <taxon>Leptospirales</taxon>
        <taxon>Leptospiraceae</taxon>
        <taxon>Leptospira</taxon>
    </lineage>
</organism>
<proteinExistence type="predicted"/>
<dbReference type="OrthoDB" id="334814at2"/>